<sequence length="538" mass="63266">MCRNDIITMLSASGYHRARVAKLSDYDKIIGGMAWAISRCDDDALTVDILYEESEDQNIKLRTEQSEKLIRALQTIGCPHQISAHQILGLDYVSLKNVIQWLIRRVLNPLNENRFENFIDWFSMDHQNHEWDKGGTAEYWRRLRTTSGRHRTPRQMKRFDPSIMFDLTMDAKCTLAEYVLYARSGDEEDGEEGEERQEIDPEAKENLQELTSKKHVPTSTIREMMEEVTVEDVFQNDDSSTKKSRDQICNLIDEFNVPARLAMLENRLINEACGFQFVKQKNEELKEIHRRLVTEDGSAADREELKKVFETFKETDRRAAQLRDHVISDLKRAQEEEDRLRRNVDEHGNIQKYCIHKREIMERYAEKTAEIGKSVKETITLQCRLDRIMGQALSGFYRKRNMERLHESVELTREAKMVYDDYNVTIDILTFSAKINGFINEIEKTLTAQPATQEYREAFVAYMNDVRNQLAEYHWKAKLTQEKRNKERMEMAETRVRIRDTEREVVFLNGEMEKVLKINEILQKTREELAAIESKVPV</sequence>
<dbReference type="AlphaFoldDB" id="A0A1I7V0X0"/>
<feature type="compositionally biased region" description="Acidic residues" evidence="2">
    <location>
        <begin position="186"/>
        <end position="195"/>
    </location>
</feature>
<protein>
    <submittedName>
        <fullName evidence="5">Coiled-coil domain-containing protein 93</fullName>
    </submittedName>
</protein>
<evidence type="ECO:0000256" key="1">
    <source>
        <dbReference type="SAM" id="Coils"/>
    </source>
</evidence>
<proteinExistence type="predicted"/>
<dbReference type="PANTHER" id="PTHR16441:SF0">
    <property type="entry name" value="COILED-COIL DOMAIN-CONTAINING PROTEIN 93"/>
    <property type="match status" value="1"/>
</dbReference>
<feature type="domain" description="CCDC93 N-terminal" evidence="3">
    <location>
        <begin position="4"/>
        <end position="107"/>
    </location>
</feature>
<keyword evidence="1" id="KW-0175">Coiled coil</keyword>
<dbReference type="WBParaSite" id="Csp11.Scaffold630.g21297.t1">
    <property type="protein sequence ID" value="Csp11.Scaffold630.g21297.t1"/>
    <property type="gene ID" value="Csp11.Scaffold630.g21297"/>
</dbReference>
<dbReference type="PANTHER" id="PTHR16441">
    <property type="entry name" value="FIDIPIDINE"/>
    <property type="match status" value="1"/>
</dbReference>
<keyword evidence="4" id="KW-1185">Reference proteome</keyword>
<dbReference type="Pfam" id="PF21673">
    <property type="entry name" value="CCDC93_N"/>
    <property type="match status" value="1"/>
</dbReference>
<dbReference type="Proteomes" id="UP000095282">
    <property type="component" value="Unplaced"/>
</dbReference>
<accession>A0A1I7V0X0</accession>
<evidence type="ECO:0000256" key="2">
    <source>
        <dbReference type="SAM" id="MobiDB-lite"/>
    </source>
</evidence>
<dbReference type="InterPro" id="IPR039116">
    <property type="entry name" value="CCDC93"/>
</dbReference>
<evidence type="ECO:0000259" key="3">
    <source>
        <dbReference type="Pfam" id="PF21673"/>
    </source>
</evidence>
<feature type="compositionally biased region" description="Basic and acidic residues" evidence="2">
    <location>
        <begin position="196"/>
        <end position="207"/>
    </location>
</feature>
<reference evidence="5" key="1">
    <citation type="submission" date="2016-11" db="UniProtKB">
        <authorList>
            <consortium name="WormBaseParasite"/>
        </authorList>
    </citation>
    <scope>IDENTIFICATION</scope>
</reference>
<feature type="coiled-coil region" evidence="1">
    <location>
        <begin position="484"/>
        <end position="535"/>
    </location>
</feature>
<evidence type="ECO:0000313" key="4">
    <source>
        <dbReference type="Proteomes" id="UP000095282"/>
    </source>
</evidence>
<dbReference type="GO" id="GO:0006893">
    <property type="term" value="P:Golgi to plasma membrane transport"/>
    <property type="evidence" value="ECO:0007669"/>
    <property type="project" value="TreeGrafter"/>
</dbReference>
<feature type="coiled-coil region" evidence="1">
    <location>
        <begin position="323"/>
        <end position="350"/>
    </location>
</feature>
<dbReference type="STRING" id="1561998.A0A1I7V0X0"/>
<dbReference type="eggNOG" id="KOG2701">
    <property type="taxonomic scope" value="Eukaryota"/>
</dbReference>
<organism evidence="4 5">
    <name type="scientific">Caenorhabditis tropicalis</name>
    <dbReference type="NCBI Taxonomy" id="1561998"/>
    <lineage>
        <taxon>Eukaryota</taxon>
        <taxon>Metazoa</taxon>
        <taxon>Ecdysozoa</taxon>
        <taxon>Nematoda</taxon>
        <taxon>Chromadorea</taxon>
        <taxon>Rhabditida</taxon>
        <taxon>Rhabditina</taxon>
        <taxon>Rhabditomorpha</taxon>
        <taxon>Rhabditoidea</taxon>
        <taxon>Rhabditidae</taxon>
        <taxon>Peloderinae</taxon>
        <taxon>Caenorhabditis</taxon>
    </lineage>
</organism>
<name>A0A1I7V0X0_9PELO</name>
<feature type="region of interest" description="Disordered" evidence="2">
    <location>
        <begin position="185"/>
        <end position="208"/>
    </location>
</feature>
<dbReference type="InterPro" id="IPR048747">
    <property type="entry name" value="CCDC93_N"/>
</dbReference>
<evidence type="ECO:0000313" key="5">
    <source>
        <dbReference type="WBParaSite" id="Csp11.Scaffold630.g21297.t1"/>
    </source>
</evidence>